<feature type="compositionally biased region" description="Low complexity" evidence="1">
    <location>
        <begin position="47"/>
        <end position="60"/>
    </location>
</feature>
<name>A0A8H3ANZ7_9AGAM</name>
<dbReference type="InterPro" id="IPR011990">
    <property type="entry name" value="TPR-like_helical_dom_sf"/>
</dbReference>
<sequence length="1092" mass="122561">MGLMSICPRLLVKYPTAMSDDEVWSTTDEETSTDESVPESAIDSGDDSSSYSYVQQGQGDPRMFRHTGCNDPDHVRALDREIREHSKMLSIMLNMLGGFYRDRYLHLKESEDLNQCIQYISQAVLLSSDATVDYSDLEESLELLSVSHHDRFHLSGSLEDLGKEIEYRTRAISLKPEINPDWASTLSHAYSSRYQRLNNLDDLEQAIHYGTLSVSHILDGDPRALAWLDTLNEAYTLRSQSTCTINEVEKGIEYGTLAVALTQEGDTKLPWRRMTLSVLYLKAFYHREDPTDLDYCIDWGNRALSIMPEDHPHLSEQINNLAISYALRFERLRDFDDLQAAMEIGARAFILLSNDHVAQFRTLSNLSCLCLKRFEMRGDMADLEEGMEYSARAYSLMTHDLFKIKGWEWETNRLNTLGGLYFARSKHLEDLEDLGCAIESCKLAISLAPDESHPSIALSLYSLGQYTHARWHLLGNENDLTEDIDYTSRAVSLVGSDRNPYLAIQLQSLGLSHIATFKLQECGNECPTLRRALDYFQQACRTVGPPREKLKSARQWAYHARENDMIEHLDAYQVAMDLIPQVIWLGTTIDKRYSDVEKLSTLAAEASSAAIAARDYEKALEWLEQGRSIVMNQVLMLRSPLDRLRSIDSSLAERLEKVAQDLHQTSSRIQSSSSLSPIRLEPMMGFVTERASQRHHQLAKEYDELVSQVRQLPGFESFLKPKKATELISAADTGPIVIVNSYDCFHCDALIVRPGVPTITHLELSSFTCQKASELDDLVKKSLTQAGARDRGAQRRPTSSTETSDLEQVLAILWEDIVKPVLDALDYKPNPPASELPHITWYATGDLSSLPLHAAGIYTEPDSCVSDYAISSYVPSITALLSSRSNSTAPAIHQSILAIGQEATPGHTQLPGTMQEITHIKEHAGKSIIYAQIDDENATTSAALDAMERHDWVHLACHAHQSVGDPTKSGFFLHDGTLDLASIMRRSFKNKGLAFLSACQTAMGDENLPDETVHLASGMLIAGYPSVIATMWSVWDQDGPFVANKVYEYLLKDGRMDHRESAKALHCAIVELRKGIGYESFERWVPFIHIGS</sequence>
<accession>A0A8H3ANZ7</accession>
<protein>
    <recommendedName>
        <fullName evidence="2">CHAT domain-containing protein</fullName>
    </recommendedName>
</protein>
<evidence type="ECO:0000256" key="1">
    <source>
        <dbReference type="SAM" id="MobiDB-lite"/>
    </source>
</evidence>
<evidence type="ECO:0000259" key="2">
    <source>
        <dbReference type="Pfam" id="PF12770"/>
    </source>
</evidence>
<dbReference type="InterPro" id="IPR024983">
    <property type="entry name" value="CHAT_dom"/>
</dbReference>
<dbReference type="EMBL" id="CAJMWT010002053">
    <property type="protein sequence ID" value="CAE6431072.1"/>
    <property type="molecule type" value="Genomic_DNA"/>
</dbReference>
<proteinExistence type="predicted"/>
<comment type="caution">
    <text evidence="3">The sequence shown here is derived from an EMBL/GenBank/DDBJ whole genome shotgun (WGS) entry which is preliminary data.</text>
</comment>
<dbReference type="Pfam" id="PF12770">
    <property type="entry name" value="CHAT"/>
    <property type="match status" value="1"/>
</dbReference>
<feature type="domain" description="CHAT" evidence="2">
    <location>
        <begin position="811"/>
        <end position="1092"/>
    </location>
</feature>
<evidence type="ECO:0000313" key="3">
    <source>
        <dbReference type="EMBL" id="CAE6431072.1"/>
    </source>
</evidence>
<reference evidence="3" key="1">
    <citation type="submission" date="2021-01" db="EMBL/GenBank/DDBJ databases">
        <authorList>
            <person name="Kaushik A."/>
        </authorList>
    </citation>
    <scope>NUCLEOTIDE SEQUENCE</scope>
    <source>
        <strain evidence="3">AG2-2IIIB</strain>
    </source>
</reference>
<evidence type="ECO:0000313" key="4">
    <source>
        <dbReference type="Proteomes" id="UP000663843"/>
    </source>
</evidence>
<feature type="compositionally biased region" description="Acidic residues" evidence="1">
    <location>
        <begin position="22"/>
        <end position="37"/>
    </location>
</feature>
<dbReference type="Gene3D" id="1.25.40.10">
    <property type="entry name" value="Tetratricopeptide repeat domain"/>
    <property type="match status" value="1"/>
</dbReference>
<dbReference type="Proteomes" id="UP000663843">
    <property type="component" value="Unassembled WGS sequence"/>
</dbReference>
<gene>
    <name evidence="3" type="ORF">RDB_LOCUS64232</name>
</gene>
<organism evidence="3 4">
    <name type="scientific">Rhizoctonia solani</name>
    <dbReference type="NCBI Taxonomy" id="456999"/>
    <lineage>
        <taxon>Eukaryota</taxon>
        <taxon>Fungi</taxon>
        <taxon>Dikarya</taxon>
        <taxon>Basidiomycota</taxon>
        <taxon>Agaricomycotina</taxon>
        <taxon>Agaricomycetes</taxon>
        <taxon>Cantharellales</taxon>
        <taxon>Ceratobasidiaceae</taxon>
        <taxon>Rhizoctonia</taxon>
    </lineage>
</organism>
<feature type="region of interest" description="Disordered" evidence="1">
    <location>
        <begin position="22"/>
        <end position="66"/>
    </location>
</feature>
<dbReference type="AlphaFoldDB" id="A0A8H3ANZ7"/>